<dbReference type="Proteomes" id="UP000054988">
    <property type="component" value="Unassembled WGS sequence"/>
</dbReference>
<protein>
    <recommendedName>
        <fullName evidence="6">C2H2-type domain-containing protein</fullName>
    </recommendedName>
</protein>
<sequence>MQDKQKQHDYRFDAEWQRPEDFPPHPASSSPYSDFLIHHHEPSYPFSRTGPAMPSPFWRTSLSQGSSWNSHSVAALDFLYSQTPLEGPSAAAYRYMGPFDPGSCYGPVKMTTSLPHLSQLYDATGRLTFPTSPGSDNWYSVTTSLLPSTSDPAEPEDFPDPSTKPRYKQVVASESVVDASMRRRKPTEKGRKIYSCTKFPPCTQTFTAGHNLKNHERSHRGERPFKCGFCPVKTVTYSDIKRHEEKCKFSTVISGPLQTL</sequence>
<evidence type="ECO:0000256" key="1">
    <source>
        <dbReference type="ARBA" id="ARBA00022723"/>
    </source>
</evidence>
<dbReference type="InterPro" id="IPR013087">
    <property type="entry name" value="Znf_C2H2_type"/>
</dbReference>
<reference evidence="7 8" key="1">
    <citation type="submission" date="2015-12" db="EMBL/GenBank/DDBJ databases">
        <title>Draft genome sequence of Moniliophthora roreri, the causal agent of frosty pod rot of cacao.</title>
        <authorList>
            <person name="Aime M.C."/>
            <person name="Diaz-Valderrama J.R."/>
            <person name="Kijpornyongpan T."/>
            <person name="Phillips-Mora W."/>
        </authorList>
    </citation>
    <scope>NUCLEOTIDE SEQUENCE [LARGE SCALE GENOMIC DNA]</scope>
    <source>
        <strain evidence="7 8">MCA 2952</strain>
    </source>
</reference>
<feature type="region of interest" description="Disordered" evidence="5">
    <location>
        <begin position="1"/>
        <end position="29"/>
    </location>
</feature>
<dbReference type="AlphaFoldDB" id="A0A0W0FEK1"/>
<keyword evidence="2 4" id="KW-0863">Zinc-finger</keyword>
<dbReference type="PANTHER" id="PTHR23235:SF120">
    <property type="entry name" value="KRUPPEL-LIKE FACTOR 15"/>
    <property type="match status" value="1"/>
</dbReference>
<dbReference type="GO" id="GO:0000981">
    <property type="term" value="F:DNA-binding transcription factor activity, RNA polymerase II-specific"/>
    <property type="evidence" value="ECO:0007669"/>
    <property type="project" value="TreeGrafter"/>
</dbReference>
<keyword evidence="3" id="KW-0862">Zinc</keyword>
<feature type="compositionally biased region" description="Basic and acidic residues" evidence="5">
    <location>
        <begin position="1"/>
        <end position="23"/>
    </location>
</feature>
<evidence type="ECO:0000256" key="4">
    <source>
        <dbReference type="PROSITE-ProRule" id="PRU00042"/>
    </source>
</evidence>
<evidence type="ECO:0000259" key="6">
    <source>
        <dbReference type="PROSITE" id="PS50157"/>
    </source>
</evidence>
<dbReference type="GO" id="GO:0000978">
    <property type="term" value="F:RNA polymerase II cis-regulatory region sequence-specific DNA binding"/>
    <property type="evidence" value="ECO:0007669"/>
    <property type="project" value="TreeGrafter"/>
</dbReference>
<dbReference type="GO" id="GO:0008270">
    <property type="term" value="F:zinc ion binding"/>
    <property type="evidence" value="ECO:0007669"/>
    <property type="project" value="UniProtKB-KW"/>
</dbReference>
<comment type="caution">
    <text evidence="7">The sequence shown here is derived from an EMBL/GenBank/DDBJ whole genome shotgun (WGS) entry which is preliminary data.</text>
</comment>
<feature type="region of interest" description="Disordered" evidence="5">
    <location>
        <begin position="145"/>
        <end position="165"/>
    </location>
</feature>
<dbReference type="PANTHER" id="PTHR23235">
    <property type="entry name" value="KRUEPPEL-LIKE TRANSCRIPTION FACTOR"/>
    <property type="match status" value="1"/>
</dbReference>
<name>A0A0W0FEK1_MONRR</name>
<evidence type="ECO:0000313" key="8">
    <source>
        <dbReference type="Proteomes" id="UP000054988"/>
    </source>
</evidence>
<dbReference type="Gene3D" id="3.30.160.60">
    <property type="entry name" value="Classic Zinc Finger"/>
    <property type="match status" value="1"/>
</dbReference>
<dbReference type="PROSITE" id="PS50157">
    <property type="entry name" value="ZINC_FINGER_C2H2_2"/>
    <property type="match status" value="1"/>
</dbReference>
<dbReference type="SUPFAM" id="SSF57667">
    <property type="entry name" value="beta-beta-alpha zinc fingers"/>
    <property type="match status" value="1"/>
</dbReference>
<feature type="domain" description="C2H2-type" evidence="6">
    <location>
        <begin position="194"/>
        <end position="224"/>
    </location>
</feature>
<proteinExistence type="predicted"/>
<keyword evidence="1" id="KW-0479">Metal-binding</keyword>
<dbReference type="EMBL" id="LATX01002039">
    <property type="protein sequence ID" value="KTB34761.1"/>
    <property type="molecule type" value="Genomic_DNA"/>
</dbReference>
<accession>A0A0W0FEK1</accession>
<dbReference type="InterPro" id="IPR036236">
    <property type="entry name" value="Znf_C2H2_sf"/>
</dbReference>
<evidence type="ECO:0000256" key="5">
    <source>
        <dbReference type="SAM" id="MobiDB-lite"/>
    </source>
</evidence>
<organism evidence="7 8">
    <name type="scientific">Moniliophthora roreri</name>
    <name type="common">Frosty pod rot fungus</name>
    <name type="synonym">Monilia roreri</name>
    <dbReference type="NCBI Taxonomy" id="221103"/>
    <lineage>
        <taxon>Eukaryota</taxon>
        <taxon>Fungi</taxon>
        <taxon>Dikarya</taxon>
        <taxon>Basidiomycota</taxon>
        <taxon>Agaricomycotina</taxon>
        <taxon>Agaricomycetes</taxon>
        <taxon>Agaricomycetidae</taxon>
        <taxon>Agaricales</taxon>
        <taxon>Marasmiineae</taxon>
        <taxon>Marasmiaceae</taxon>
        <taxon>Moniliophthora</taxon>
    </lineage>
</organism>
<evidence type="ECO:0000256" key="3">
    <source>
        <dbReference type="ARBA" id="ARBA00022833"/>
    </source>
</evidence>
<evidence type="ECO:0000313" key="7">
    <source>
        <dbReference type="EMBL" id="KTB34761.1"/>
    </source>
</evidence>
<evidence type="ECO:0000256" key="2">
    <source>
        <dbReference type="ARBA" id="ARBA00022771"/>
    </source>
</evidence>
<gene>
    <name evidence="7" type="ORF">WG66_12654</name>
</gene>